<dbReference type="SMART" id="SM00365">
    <property type="entry name" value="LRR_SD22"/>
    <property type="match status" value="4"/>
</dbReference>
<evidence type="ECO:0000256" key="6">
    <source>
        <dbReference type="ARBA" id="ARBA00023017"/>
    </source>
</evidence>
<keyword evidence="14" id="KW-1185">Reference proteome</keyword>
<sequence>MERLEVTTALFSPTMRNAARARRELRRQQWERMRTEDIEIDVDDDDNEQFLKRLEETLQQRMEFLDQSFLVLRAKQINYVALRLHEALEPKRDADTQLIQAWTIQPQVQMKFKMNTHIQVLKLSTIFREVKCLRLHQQSGVRTAIEIEIFPSLRSIEVLQTQITALRHVHYFARQLRFLHVEQTEMDALRQILAPSRVGNKSDPVVPWRCLKVLHLNCCALPSVDKSANQLEVIKQLDFGWNEIQKFEVPLLTPTLEVLNLCHNLLLEVPPIQSLERLRELDLSVNKIKSLRGLEALVSLEVLDVSHNLLDRITDVELLVPLHKLRRLVLQHNPIARRPDYRREVLFYLDEGIELDGTEWSAAELLSMKKSRRLQTALDNNENALNWGEPLVLGGATSTVVASGNGSSTWNEVKLVLTYPSLPVTTSMTPHIAEIRSAPSMLSPRFRPPPPQQFGGGQPARSQSASRFTMKDDIERASYRIDDDDEDDGTFGGGGGSRFRTVDDFFTSRDDFIVVLDTDLVDMRVDTLETDISDEDSDCSSEEGRNRSRKYTMSDFMRDFEEEELLFLEGTAPSEVDLLMARKNSHGRRRRRESALSIRVLLGADEANKYDLIFGIDGIPAMLNLKAHEIIETIHPNDRETPICITRSLPDLVAVGSSSHASRARIVTLKLRTPLSRLIEVTSFNVREVTFERMIAVYSADGVTLSAKRMLSSPLPIPETGDGFYIEEVEVDASEALDMYECVMISSNGVREMMVPSSSFSEADDVVINHAREEAIVQAITMK</sequence>
<dbReference type="GO" id="GO:0005874">
    <property type="term" value="C:microtubule"/>
    <property type="evidence" value="ECO:0007669"/>
    <property type="project" value="UniProtKB-KW"/>
</dbReference>
<dbReference type="EMBL" id="GL376593">
    <property type="status" value="NOT_ANNOTATED_CDS"/>
    <property type="molecule type" value="Genomic_DNA"/>
</dbReference>
<feature type="region of interest" description="Disordered" evidence="12">
    <location>
        <begin position="446"/>
        <end position="469"/>
    </location>
</feature>
<keyword evidence="5" id="KW-0677">Repeat</keyword>
<evidence type="ECO:0000256" key="2">
    <source>
        <dbReference type="ARBA" id="ARBA00022490"/>
    </source>
</evidence>
<dbReference type="SUPFAM" id="SSF52075">
    <property type="entry name" value="Outer arm dynein light chain 1"/>
    <property type="match status" value="1"/>
</dbReference>
<dbReference type="AlphaFoldDB" id="K3X8D2"/>
<dbReference type="PANTHER" id="PTHR15454:SF73">
    <property type="entry name" value="DYNEIN AXONEMAL LIGHT CHAIN 1"/>
    <property type="match status" value="1"/>
</dbReference>
<evidence type="ECO:0000256" key="5">
    <source>
        <dbReference type="ARBA" id="ARBA00022737"/>
    </source>
</evidence>
<evidence type="ECO:0000256" key="8">
    <source>
        <dbReference type="ARBA" id="ARBA00023212"/>
    </source>
</evidence>
<accession>K3X8D2</accession>
<dbReference type="Pfam" id="PF12799">
    <property type="entry name" value="LRR_4"/>
    <property type="match status" value="1"/>
</dbReference>
<dbReference type="EnsemblProtists" id="PYU1_T013481">
    <property type="protein sequence ID" value="PYU1_T013481"/>
    <property type="gene ID" value="PYU1_G013452"/>
</dbReference>
<organism evidence="13 14">
    <name type="scientific">Globisporangium ultimum (strain ATCC 200006 / CBS 805.95 / DAOM BR144)</name>
    <name type="common">Pythium ultimum</name>
    <dbReference type="NCBI Taxonomy" id="431595"/>
    <lineage>
        <taxon>Eukaryota</taxon>
        <taxon>Sar</taxon>
        <taxon>Stramenopiles</taxon>
        <taxon>Oomycota</taxon>
        <taxon>Peronosporomycetes</taxon>
        <taxon>Pythiales</taxon>
        <taxon>Pythiaceae</taxon>
        <taxon>Globisporangium</taxon>
    </lineage>
</organism>
<dbReference type="Proteomes" id="UP000019132">
    <property type="component" value="Unassembled WGS sequence"/>
</dbReference>
<evidence type="ECO:0000256" key="7">
    <source>
        <dbReference type="ARBA" id="ARBA00023175"/>
    </source>
</evidence>
<evidence type="ECO:0000313" key="13">
    <source>
        <dbReference type="EnsemblProtists" id="PYU1_T013481"/>
    </source>
</evidence>
<dbReference type="InParanoid" id="K3X8D2"/>
<evidence type="ECO:0000256" key="9">
    <source>
        <dbReference type="ARBA" id="ARBA00023273"/>
    </source>
</evidence>
<comment type="similarity">
    <text evidence="10">Belongs to the dynein light chain LC1-type family.</text>
</comment>
<dbReference type="PANTHER" id="PTHR15454">
    <property type="entry name" value="NISCHARIN RELATED"/>
    <property type="match status" value="1"/>
</dbReference>
<dbReference type="GO" id="GO:0030286">
    <property type="term" value="C:dynein complex"/>
    <property type="evidence" value="ECO:0007669"/>
    <property type="project" value="UniProtKB-KW"/>
</dbReference>
<dbReference type="InterPro" id="IPR032675">
    <property type="entry name" value="LRR_dom_sf"/>
</dbReference>
<dbReference type="HOGENOM" id="CLU_018468_0_0_1"/>
<evidence type="ECO:0000256" key="10">
    <source>
        <dbReference type="ARBA" id="ARBA00049659"/>
    </source>
</evidence>
<keyword evidence="6" id="KW-0243">Dynein</keyword>
<dbReference type="GO" id="GO:0005930">
    <property type="term" value="C:axoneme"/>
    <property type="evidence" value="ECO:0007669"/>
    <property type="project" value="UniProtKB-SubCell"/>
</dbReference>
<dbReference type="InterPro" id="IPR001611">
    <property type="entry name" value="Leu-rich_rpt"/>
</dbReference>
<evidence type="ECO:0000256" key="1">
    <source>
        <dbReference type="ARBA" id="ARBA00004430"/>
    </source>
</evidence>
<evidence type="ECO:0000313" key="14">
    <source>
        <dbReference type="Proteomes" id="UP000019132"/>
    </source>
</evidence>
<keyword evidence="2" id="KW-0963">Cytoplasm</keyword>
<dbReference type="VEuPathDB" id="FungiDB:PYU1_G013452"/>
<keyword evidence="4" id="KW-0493">Microtubule</keyword>
<reference evidence="13" key="3">
    <citation type="submission" date="2015-02" db="UniProtKB">
        <authorList>
            <consortium name="EnsemblProtists"/>
        </authorList>
    </citation>
    <scope>IDENTIFICATION</scope>
    <source>
        <strain evidence="13">DAOM BR144</strain>
    </source>
</reference>
<comment type="subcellular location">
    <subcellularLocation>
        <location evidence="1">Cytoplasm</location>
        <location evidence="1">Cytoskeleton</location>
        <location evidence="1">Cilium axoneme</location>
    </subcellularLocation>
</comment>
<evidence type="ECO:0000256" key="3">
    <source>
        <dbReference type="ARBA" id="ARBA00022614"/>
    </source>
</evidence>
<keyword evidence="7" id="KW-0505">Motor protein</keyword>
<dbReference type="Gene3D" id="3.80.10.10">
    <property type="entry name" value="Ribonuclease Inhibitor"/>
    <property type="match status" value="1"/>
</dbReference>
<keyword evidence="8" id="KW-0206">Cytoskeleton</keyword>
<evidence type="ECO:0000256" key="4">
    <source>
        <dbReference type="ARBA" id="ARBA00022701"/>
    </source>
</evidence>
<evidence type="ECO:0000256" key="12">
    <source>
        <dbReference type="SAM" id="MobiDB-lite"/>
    </source>
</evidence>
<protein>
    <recommendedName>
        <fullName evidence="11">Dynein axonemal light chain 1</fullName>
    </recommendedName>
</protein>
<proteinExistence type="inferred from homology"/>
<evidence type="ECO:0000256" key="11">
    <source>
        <dbReference type="ARBA" id="ARBA00049760"/>
    </source>
</evidence>
<dbReference type="eggNOG" id="KOG1859">
    <property type="taxonomic scope" value="Eukaryota"/>
</dbReference>
<keyword evidence="3" id="KW-0433">Leucine-rich repeat</keyword>
<keyword evidence="9" id="KW-0966">Cell projection</keyword>
<name>K3X8D2_GLOUD</name>
<dbReference type="PROSITE" id="PS51450">
    <property type="entry name" value="LRR"/>
    <property type="match status" value="3"/>
</dbReference>
<dbReference type="InterPro" id="IPR025875">
    <property type="entry name" value="Leu-rich_rpt_4"/>
</dbReference>
<reference evidence="14" key="2">
    <citation type="submission" date="2010-04" db="EMBL/GenBank/DDBJ databases">
        <authorList>
            <person name="Buell R."/>
            <person name="Hamilton J."/>
            <person name="Hostetler J."/>
        </authorList>
    </citation>
    <scope>NUCLEOTIDE SEQUENCE [LARGE SCALE GENOMIC DNA]</scope>
    <source>
        <strain evidence="14">DAOM:BR144</strain>
    </source>
</reference>
<reference evidence="14" key="1">
    <citation type="journal article" date="2010" name="Genome Biol.">
        <title>Genome sequence of the necrotrophic plant pathogen Pythium ultimum reveals original pathogenicity mechanisms and effector repertoire.</title>
        <authorList>
            <person name="Levesque C.A."/>
            <person name="Brouwer H."/>
            <person name="Cano L."/>
            <person name="Hamilton J.P."/>
            <person name="Holt C."/>
            <person name="Huitema E."/>
            <person name="Raffaele S."/>
            <person name="Robideau G.P."/>
            <person name="Thines M."/>
            <person name="Win J."/>
            <person name="Zerillo M.M."/>
            <person name="Beakes G.W."/>
            <person name="Boore J.L."/>
            <person name="Busam D."/>
            <person name="Dumas B."/>
            <person name="Ferriera S."/>
            <person name="Fuerstenberg S.I."/>
            <person name="Gachon C.M."/>
            <person name="Gaulin E."/>
            <person name="Govers F."/>
            <person name="Grenville-Briggs L."/>
            <person name="Horner N."/>
            <person name="Hostetler J."/>
            <person name="Jiang R.H."/>
            <person name="Johnson J."/>
            <person name="Krajaejun T."/>
            <person name="Lin H."/>
            <person name="Meijer H.J."/>
            <person name="Moore B."/>
            <person name="Morris P."/>
            <person name="Phuntmart V."/>
            <person name="Puiu D."/>
            <person name="Shetty J."/>
            <person name="Stajich J.E."/>
            <person name="Tripathy S."/>
            <person name="Wawra S."/>
            <person name="van West P."/>
            <person name="Whitty B.R."/>
            <person name="Coutinho P.M."/>
            <person name="Henrissat B."/>
            <person name="Martin F."/>
            <person name="Thomas P.D."/>
            <person name="Tyler B.M."/>
            <person name="De Vries R.P."/>
            <person name="Kamoun S."/>
            <person name="Yandell M."/>
            <person name="Tisserat N."/>
            <person name="Buell C.R."/>
        </authorList>
    </citation>
    <scope>NUCLEOTIDE SEQUENCE</scope>
    <source>
        <strain evidence="14">DAOM:BR144</strain>
    </source>
</reference>